<evidence type="ECO:0000259" key="7">
    <source>
        <dbReference type="Pfam" id="PF06429"/>
    </source>
</evidence>
<dbReference type="GO" id="GO:0005198">
    <property type="term" value="F:structural molecule activity"/>
    <property type="evidence" value="ECO:0007669"/>
    <property type="project" value="InterPro"/>
</dbReference>
<dbReference type="PRINTS" id="PR01005">
    <property type="entry name" value="FLGHOOKAP1"/>
</dbReference>
<evidence type="ECO:0000256" key="1">
    <source>
        <dbReference type="ARBA" id="ARBA00004365"/>
    </source>
</evidence>
<protein>
    <recommendedName>
        <fullName evidence="4">Flagellar hook-associated protein 1</fullName>
    </recommendedName>
</protein>
<dbReference type="Pfam" id="PF06429">
    <property type="entry name" value="Flg_bbr_C"/>
    <property type="match status" value="1"/>
</dbReference>
<dbReference type="RefSeq" id="WP_194117311.1">
    <property type="nucleotide sequence ID" value="NZ_JADFUA010000013.1"/>
</dbReference>
<keyword evidence="10" id="KW-0966">Cell projection</keyword>
<dbReference type="InterPro" id="IPR002371">
    <property type="entry name" value="FlgK"/>
</dbReference>
<dbReference type="Proteomes" id="UP000604481">
    <property type="component" value="Unassembled WGS sequence"/>
</dbReference>
<evidence type="ECO:0000259" key="8">
    <source>
        <dbReference type="Pfam" id="PF21158"/>
    </source>
</evidence>
<dbReference type="GO" id="GO:0044780">
    <property type="term" value="P:bacterial-type flagellum assembly"/>
    <property type="evidence" value="ECO:0007669"/>
    <property type="project" value="InterPro"/>
</dbReference>
<evidence type="ECO:0000256" key="4">
    <source>
        <dbReference type="ARBA" id="ARBA00016244"/>
    </source>
</evidence>
<feature type="domain" description="Flagellar hook-associated protein 1 D2-like" evidence="8">
    <location>
        <begin position="365"/>
        <end position="449"/>
    </location>
</feature>
<dbReference type="InterPro" id="IPR053927">
    <property type="entry name" value="FlgK_helical"/>
</dbReference>
<sequence length="683" mass="71915">MGSSVFGIGVSGLNAANLGLTTTGHNIANVNTKGYSRQTILQSAPYPMGTGSGFVGMGVRVDTISRVYDQFLTRNVQSSQAQSSYYDSYLSHLKEIDNIVADPDAGVSPALQDFFSSVQNVSTNPSNMPSRQQMLASAQTLVNRFQVFEQRLDEQRNSLNGEITNTVNSISALAKNIAEVNNQIALTKGAGQPPNDLLDKRDQLVLELNQYVKASTYPNDDGTINVFVGSGQSLVLGGNAVQLSTAPSPGSPERISVVYDDGVNQVALPDTLLTGGKLGGLLDYRAKSLDLAQNSLNRMALVMAQSFNDQHRVGMDLNGNMGGNFWSYPTLDVSAAVPPFVNTPATPGPATAIAVDPPALGAIYSNANNNPATTTVASGYIADVSKLTTSNYELLYDGTNYVLTRLSDNTRETLNAADIVSADGASTADGLVIRLTPAPNAGDRFTIEPTSGMVSSLAVGMTDPRMIAAAGAVRAAAPQPPATGNTGTLKIFQPQTDLRTNSTTDAPYNPNLRNSVTITFNAGGTFDVVDTTTSTTLATGVPYTAGMTLRYNGWSMKLDGQPAAGDIVNVSANPPTATADNRNALALAGLQTTKILSGNTATYQEAYGQMVSTIGTQTNEAEIMAKAQGTVLNEAVKARDSVSGVNLDEEAANLLRYQQAYQASSKVIQIAQQAFQEILNIGR</sequence>
<dbReference type="GO" id="GO:0009424">
    <property type="term" value="C:bacterial-type flagellum hook"/>
    <property type="evidence" value="ECO:0007669"/>
    <property type="project" value="InterPro"/>
</dbReference>
<gene>
    <name evidence="10" type="primary">flgK</name>
    <name evidence="10" type="ORF">INR99_15595</name>
</gene>
<dbReference type="EMBL" id="JADFUA010000013">
    <property type="protein sequence ID" value="MBE9610763.1"/>
    <property type="molecule type" value="Genomic_DNA"/>
</dbReference>
<keyword evidence="6" id="KW-0975">Bacterial flagellum</keyword>
<comment type="caution">
    <text evidence="10">The sequence shown here is derived from an EMBL/GenBank/DDBJ whole genome shotgun (WGS) entry which is preliminary data.</text>
</comment>
<dbReference type="PANTHER" id="PTHR30033">
    <property type="entry name" value="FLAGELLAR HOOK-ASSOCIATED PROTEIN 1"/>
    <property type="match status" value="1"/>
</dbReference>
<organism evidence="10 11">
    <name type="scientific">Chitinilyticum piscinae</name>
    <dbReference type="NCBI Taxonomy" id="2866724"/>
    <lineage>
        <taxon>Bacteria</taxon>
        <taxon>Pseudomonadati</taxon>
        <taxon>Pseudomonadota</taxon>
        <taxon>Betaproteobacteria</taxon>
        <taxon>Neisseriales</taxon>
        <taxon>Chitinibacteraceae</taxon>
        <taxon>Chitinilyticum</taxon>
    </lineage>
</organism>
<keyword evidence="11" id="KW-1185">Reference proteome</keyword>
<evidence type="ECO:0000256" key="6">
    <source>
        <dbReference type="ARBA" id="ARBA00023143"/>
    </source>
</evidence>
<dbReference type="NCBIfam" id="TIGR02492">
    <property type="entry name" value="flgK_ends"/>
    <property type="match status" value="1"/>
</dbReference>
<reference evidence="10 11" key="1">
    <citation type="submission" date="2020-10" db="EMBL/GenBank/DDBJ databases">
        <title>The genome sequence of Chitinilyticum litopenaei 4Y14.</title>
        <authorList>
            <person name="Liu Y."/>
        </authorList>
    </citation>
    <scope>NUCLEOTIDE SEQUENCE [LARGE SCALE GENOMIC DNA]</scope>
    <source>
        <strain evidence="10 11">4Y14</strain>
    </source>
</reference>
<dbReference type="SUPFAM" id="SSF64518">
    <property type="entry name" value="Phase 1 flagellin"/>
    <property type="match status" value="2"/>
</dbReference>
<name>A0A8J7G3K5_9NEIS</name>
<dbReference type="InterPro" id="IPR049119">
    <property type="entry name" value="FlgK_D2-like"/>
</dbReference>
<dbReference type="AlphaFoldDB" id="A0A8J7G3K5"/>
<evidence type="ECO:0000256" key="5">
    <source>
        <dbReference type="ARBA" id="ARBA00022525"/>
    </source>
</evidence>
<feature type="domain" description="Flagellar hook-associated protein FlgK helical" evidence="9">
    <location>
        <begin position="93"/>
        <end position="326"/>
    </location>
</feature>
<comment type="subcellular location">
    <subcellularLocation>
        <location evidence="1">Bacterial flagellum</location>
    </subcellularLocation>
    <subcellularLocation>
        <location evidence="2">Secreted</location>
    </subcellularLocation>
</comment>
<evidence type="ECO:0000259" key="9">
    <source>
        <dbReference type="Pfam" id="PF22638"/>
    </source>
</evidence>
<evidence type="ECO:0000313" key="11">
    <source>
        <dbReference type="Proteomes" id="UP000604481"/>
    </source>
</evidence>
<keyword evidence="10" id="KW-0969">Cilium</keyword>
<dbReference type="InterPro" id="IPR010930">
    <property type="entry name" value="Flg_bb/hook_C_dom"/>
</dbReference>
<dbReference type="GO" id="GO:0005576">
    <property type="term" value="C:extracellular region"/>
    <property type="evidence" value="ECO:0007669"/>
    <property type="project" value="UniProtKB-SubCell"/>
</dbReference>
<accession>A0A8J7G3K5</accession>
<dbReference type="Pfam" id="PF21158">
    <property type="entry name" value="flgK_1st_1"/>
    <property type="match status" value="1"/>
</dbReference>
<proteinExistence type="inferred from homology"/>
<evidence type="ECO:0000313" key="10">
    <source>
        <dbReference type="EMBL" id="MBE9610763.1"/>
    </source>
</evidence>
<keyword evidence="5" id="KW-0964">Secreted</keyword>
<evidence type="ECO:0000256" key="3">
    <source>
        <dbReference type="ARBA" id="ARBA00009677"/>
    </source>
</evidence>
<dbReference type="Pfam" id="PF22638">
    <property type="entry name" value="FlgK_D1"/>
    <property type="match status" value="1"/>
</dbReference>
<comment type="similarity">
    <text evidence="3">Belongs to the flagella basal body rod proteins family.</text>
</comment>
<dbReference type="PANTHER" id="PTHR30033:SF1">
    <property type="entry name" value="FLAGELLAR HOOK-ASSOCIATED PROTEIN 1"/>
    <property type="match status" value="1"/>
</dbReference>
<evidence type="ECO:0000256" key="2">
    <source>
        <dbReference type="ARBA" id="ARBA00004613"/>
    </source>
</evidence>
<feature type="domain" description="Flagellar basal-body/hook protein C-terminal" evidence="7">
    <location>
        <begin position="642"/>
        <end position="681"/>
    </location>
</feature>
<keyword evidence="10" id="KW-0282">Flagellum</keyword>